<dbReference type="Proteomes" id="UP000199208">
    <property type="component" value="Unassembled WGS sequence"/>
</dbReference>
<protein>
    <submittedName>
        <fullName evidence="2">Uncharacterized ACR, YkgG family COG1556</fullName>
    </submittedName>
</protein>
<dbReference type="InterPro" id="IPR003741">
    <property type="entry name" value="LUD_dom"/>
</dbReference>
<proteinExistence type="predicted"/>
<reference evidence="2 3" key="1">
    <citation type="submission" date="2016-10" db="EMBL/GenBank/DDBJ databases">
        <authorList>
            <person name="de Groot N.N."/>
        </authorList>
    </citation>
    <scope>NUCLEOTIDE SEQUENCE [LARGE SCALE GENOMIC DNA]</scope>
    <source>
        <strain evidence="2 3">DSM 2784</strain>
    </source>
</reference>
<name>A0A1G5RX22_9FIRM</name>
<sequence length="213" mass="22865">MIEMITKTPEVLGAEAVAALKVNRFEAEYVSGGHEAVRQVLSMIPEDATVGIGGSKTIESLGLAELLRDRGNKVLWHNEPGITPEQSAAYRHGQLSCDVFLTSANAITLKGEIVNRDGVGNRVAAMIFGPKKVIVVAGVNKLVDNLDAAEFRIRTIAAPLNNKRLNRPNPCVKTGVCTDCSSPTRICNVTTILNKKPSLTDMTVLIVGEELGF</sequence>
<gene>
    <name evidence="2" type="ORF">SAMN03080599_00987</name>
</gene>
<accession>A0A1G5RX22</accession>
<dbReference type="PIRSF" id="PIRSF020269">
    <property type="entry name" value="DUF1121"/>
    <property type="match status" value="1"/>
</dbReference>
<evidence type="ECO:0000313" key="3">
    <source>
        <dbReference type="Proteomes" id="UP000199208"/>
    </source>
</evidence>
<dbReference type="PANTHER" id="PTHR36179">
    <property type="entry name" value="LUD_DOM DOMAIN-CONTAINING PROTEIN"/>
    <property type="match status" value="1"/>
</dbReference>
<dbReference type="STRING" id="1120920.SAMN03080599_00987"/>
<dbReference type="InterPro" id="IPR009501">
    <property type="entry name" value="UCP020269"/>
</dbReference>
<dbReference type="RefSeq" id="WP_092589769.1">
    <property type="nucleotide sequence ID" value="NZ_FMWL01000003.1"/>
</dbReference>
<evidence type="ECO:0000313" key="2">
    <source>
        <dbReference type="EMBL" id="SCZ77869.1"/>
    </source>
</evidence>
<dbReference type="PANTHER" id="PTHR36179:SF2">
    <property type="entry name" value="LUD DOMAIN-CONTAINING PROTEIN"/>
    <property type="match status" value="1"/>
</dbReference>
<dbReference type="EMBL" id="FMWL01000003">
    <property type="protein sequence ID" value="SCZ77869.1"/>
    <property type="molecule type" value="Genomic_DNA"/>
</dbReference>
<dbReference type="Pfam" id="PF02589">
    <property type="entry name" value="LUD_dom"/>
    <property type="match status" value="1"/>
</dbReference>
<evidence type="ECO:0000259" key="1">
    <source>
        <dbReference type="Pfam" id="PF02589"/>
    </source>
</evidence>
<organism evidence="2 3">
    <name type="scientific">Acidaminobacter hydrogenoformans DSM 2784</name>
    <dbReference type="NCBI Taxonomy" id="1120920"/>
    <lineage>
        <taxon>Bacteria</taxon>
        <taxon>Bacillati</taxon>
        <taxon>Bacillota</taxon>
        <taxon>Clostridia</taxon>
        <taxon>Peptostreptococcales</taxon>
        <taxon>Acidaminobacteraceae</taxon>
        <taxon>Acidaminobacter</taxon>
    </lineage>
</organism>
<keyword evidence="3" id="KW-1185">Reference proteome</keyword>
<dbReference type="AlphaFoldDB" id="A0A1G5RX22"/>
<feature type="domain" description="LUD" evidence="1">
    <location>
        <begin position="15"/>
        <end position="207"/>
    </location>
</feature>
<dbReference type="OrthoDB" id="9809147at2"/>